<dbReference type="PANTHER" id="PTHR47623">
    <property type="entry name" value="OS09G0287300 PROTEIN"/>
    <property type="match status" value="1"/>
</dbReference>
<organism evidence="2 3">
    <name type="scientific">Thiomicrorhabdus sediminis</name>
    <dbReference type="NCBI Taxonomy" id="2580412"/>
    <lineage>
        <taxon>Bacteria</taxon>
        <taxon>Pseudomonadati</taxon>
        <taxon>Pseudomonadota</taxon>
        <taxon>Gammaproteobacteria</taxon>
        <taxon>Thiotrichales</taxon>
        <taxon>Piscirickettsiaceae</taxon>
        <taxon>Thiomicrorhabdus</taxon>
    </lineage>
</organism>
<dbReference type="Proteomes" id="UP000304864">
    <property type="component" value="Chromosome"/>
</dbReference>
<evidence type="ECO:0000256" key="1">
    <source>
        <dbReference type="PIRSR" id="PIRSR613078-2"/>
    </source>
</evidence>
<protein>
    <submittedName>
        <fullName evidence="2">Phosphoglycolate phosphatase</fullName>
    </submittedName>
</protein>
<keyword evidence="3" id="KW-1185">Reference proteome</keyword>
<dbReference type="EMBL" id="CP040602">
    <property type="protein sequence ID" value="QCU90885.1"/>
    <property type="molecule type" value="Genomic_DNA"/>
</dbReference>
<name>A0A4P9K736_9GAMM</name>
<dbReference type="CDD" id="cd07067">
    <property type="entry name" value="HP_PGM_like"/>
    <property type="match status" value="1"/>
</dbReference>
<evidence type="ECO:0000313" key="2">
    <source>
        <dbReference type="EMBL" id="QCU90885.1"/>
    </source>
</evidence>
<proteinExistence type="predicted"/>
<dbReference type="RefSeq" id="WP_138565559.1">
    <property type="nucleotide sequence ID" value="NZ_CP040602.1"/>
</dbReference>
<dbReference type="InterPro" id="IPR013078">
    <property type="entry name" value="His_Pase_superF_clade-1"/>
</dbReference>
<sequence length="170" mass="19114">MAGRLRELMLLRHAKSDWKSDSEDDISRPLSDKGKKHASKLGKWLFQNQLMPDLILASPAIRAQQTLKRICNECSASAIIVDSLYNADISQLRQVLADAPFAERIMLVGHNPGLEELFNLLVSEQQPVEHVQLFPTCAMAHFIMPSDWSHLEAGDGKLQQFITPKQLKNA</sequence>
<dbReference type="Gene3D" id="3.40.50.1240">
    <property type="entry name" value="Phosphoglycerate mutase-like"/>
    <property type="match status" value="1"/>
</dbReference>
<reference evidence="2 3" key="1">
    <citation type="submission" date="2019-05" db="EMBL/GenBank/DDBJ databases">
        <title>Thiomicrorhabdus sediminis sp. nov, a novel sulfur-oxidizing bacterium isolated from coastal sediment.</title>
        <authorList>
            <person name="Liu X."/>
        </authorList>
    </citation>
    <scope>NUCLEOTIDE SEQUENCE [LARGE SCALE GENOMIC DNA]</scope>
    <source>
        <strain evidence="2 3">G1</strain>
    </source>
</reference>
<dbReference type="PANTHER" id="PTHR47623:SF1">
    <property type="entry name" value="OS09G0287300 PROTEIN"/>
    <property type="match status" value="1"/>
</dbReference>
<dbReference type="InterPro" id="IPR029033">
    <property type="entry name" value="His_PPase_superfam"/>
</dbReference>
<feature type="binding site" evidence="1">
    <location>
        <position position="62"/>
    </location>
    <ligand>
        <name>substrate</name>
    </ligand>
</feature>
<dbReference type="SUPFAM" id="SSF53254">
    <property type="entry name" value="Phosphoglycerate mutase-like"/>
    <property type="match status" value="1"/>
</dbReference>
<dbReference type="OrthoDB" id="9810154at2"/>
<gene>
    <name evidence="2" type="ORF">FE785_09715</name>
</gene>
<dbReference type="KEGG" id="thig:FE785_09715"/>
<accession>A0A4P9K736</accession>
<dbReference type="SMART" id="SM00855">
    <property type="entry name" value="PGAM"/>
    <property type="match status" value="1"/>
</dbReference>
<dbReference type="AlphaFoldDB" id="A0A4P9K736"/>
<evidence type="ECO:0000313" key="3">
    <source>
        <dbReference type="Proteomes" id="UP000304864"/>
    </source>
</evidence>
<dbReference type="Pfam" id="PF00300">
    <property type="entry name" value="His_Phos_1"/>
    <property type="match status" value="1"/>
</dbReference>